<proteinExistence type="predicted"/>
<dbReference type="PROSITE" id="PS50110">
    <property type="entry name" value="RESPONSE_REGULATORY"/>
    <property type="match status" value="1"/>
</dbReference>
<feature type="domain" description="Response regulatory" evidence="6">
    <location>
        <begin position="2"/>
        <end position="119"/>
    </location>
</feature>
<dbReference type="PROSITE" id="PS01124">
    <property type="entry name" value="HTH_ARAC_FAMILY_2"/>
    <property type="match status" value="1"/>
</dbReference>
<dbReference type="InterPro" id="IPR009057">
    <property type="entry name" value="Homeodomain-like_sf"/>
</dbReference>
<sequence length="531" mass="61148">MRCMLIDDDIPTVKALLSIVNWEEFGITEVLTAYNIQDAKQMFGSGEPDLIICDIEMPRGSGIDMIKWARERQYEGGFIFLTCHESFSFASKAISYNVDSYLVKPLDKQELEAALQKSMETLKKKMMMGEYSKMGLAWLKNIDLVERGFWSDVLTATLSPRINLIQSEVQKRELALSVHTDYILFLVSVPRSQIEREWDESIFHYALSNLISEILISQVSAGRIIAYQVDNVFYNAILVESKIDMKWLQGSAENIILMCRQYLKCSATCYFSEKVAVSELSQVKTKLEQLDESNIIFRGKVHFQNEPFHYDTTERFSLDIELFTMLFVQKEKVQIVNRLKKELELLTSLNKLDSATLHSIREDLLQVVYSLLSRQHIQAHRLFAADVTQQLFQNAESSVFDFMKWAQALTDKTVDSIKEVLQSEGVVERAKRFIHENYRQDISREDVAASVYLTADYLAKVFKNETGQTVKEYLNDYRIKAAKHMLIESTASISEIAMETGFDTISYFSTVFKKLAGETPIAYRSKHKSIR</sequence>
<reference evidence="7 8" key="1">
    <citation type="submission" date="2019-11" db="EMBL/GenBank/DDBJ databases">
        <title>Paenibacillus monticola sp. nov., a novel PGPR strain isolated from mountain sample in China.</title>
        <authorList>
            <person name="Zhao Q."/>
            <person name="Li H.-P."/>
            <person name="Zhang J.-L."/>
        </authorList>
    </citation>
    <scope>NUCLEOTIDE SEQUENCE [LARGE SCALE GENOMIC DNA]</scope>
    <source>
        <strain evidence="7 8">LC-T2</strain>
    </source>
</reference>
<keyword evidence="2" id="KW-0238">DNA-binding</keyword>
<feature type="domain" description="HTH araC/xylS-type" evidence="5">
    <location>
        <begin position="428"/>
        <end position="526"/>
    </location>
</feature>
<evidence type="ECO:0000259" key="5">
    <source>
        <dbReference type="PROSITE" id="PS01124"/>
    </source>
</evidence>
<keyword evidence="3" id="KW-0804">Transcription</keyword>
<dbReference type="PRINTS" id="PR00032">
    <property type="entry name" value="HTHARAC"/>
</dbReference>
<evidence type="ECO:0000259" key="6">
    <source>
        <dbReference type="PROSITE" id="PS50110"/>
    </source>
</evidence>
<dbReference type="InterPro" id="IPR001789">
    <property type="entry name" value="Sig_transdc_resp-reg_receiver"/>
</dbReference>
<dbReference type="SMART" id="SM00448">
    <property type="entry name" value="REC"/>
    <property type="match status" value="1"/>
</dbReference>
<keyword evidence="8" id="KW-1185">Reference proteome</keyword>
<name>A0A7X2H3H2_9BACL</name>
<dbReference type="GO" id="GO:0000160">
    <property type="term" value="P:phosphorelay signal transduction system"/>
    <property type="evidence" value="ECO:0007669"/>
    <property type="project" value="InterPro"/>
</dbReference>
<evidence type="ECO:0000256" key="1">
    <source>
        <dbReference type="ARBA" id="ARBA00023015"/>
    </source>
</evidence>
<dbReference type="InterPro" id="IPR011006">
    <property type="entry name" value="CheY-like_superfamily"/>
</dbReference>
<dbReference type="PROSITE" id="PS00041">
    <property type="entry name" value="HTH_ARAC_FAMILY_1"/>
    <property type="match status" value="1"/>
</dbReference>
<dbReference type="InterPro" id="IPR018060">
    <property type="entry name" value="HTH_AraC"/>
</dbReference>
<evidence type="ECO:0000256" key="2">
    <source>
        <dbReference type="ARBA" id="ARBA00023125"/>
    </source>
</evidence>
<dbReference type="GO" id="GO:0003700">
    <property type="term" value="F:DNA-binding transcription factor activity"/>
    <property type="evidence" value="ECO:0007669"/>
    <property type="project" value="InterPro"/>
</dbReference>
<dbReference type="InterPro" id="IPR020449">
    <property type="entry name" value="Tscrpt_reg_AraC-type_HTH"/>
</dbReference>
<dbReference type="PANTHER" id="PTHR43280">
    <property type="entry name" value="ARAC-FAMILY TRANSCRIPTIONAL REGULATOR"/>
    <property type="match status" value="1"/>
</dbReference>
<dbReference type="RefSeq" id="WP_154117044.1">
    <property type="nucleotide sequence ID" value="NZ_WJXB01000001.1"/>
</dbReference>
<dbReference type="AlphaFoldDB" id="A0A7X2H3H2"/>
<keyword evidence="4" id="KW-0597">Phosphoprotein</keyword>
<evidence type="ECO:0000256" key="4">
    <source>
        <dbReference type="PROSITE-ProRule" id="PRU00169"/>
    </source>
</evidence>
<dbReference type="SUPFAM" id="SSF52172">
    <property type="entry name" value="CheY-like"/>
    <property type="match status" value="1"/>
</dbReference>
<keyword evidence="1" id="KW-0805">Transcription regulation</keyword>
<dbReference type="Gene3D" id="1.10.10.60">
    <property type="entry name" value="Homeodomain-like"/>
    <property type="match status" value="2"/>
</dbReference>
<accession>A0A7X2H3H2</accession>
<feature type="modified residue" description="4-aspartylphosphate" evidence="4">
    <location>
        <position position="54"/>
    </location>
</feature>
<dbReference type="Pfam" id="PF12833">
    <property type="entry name" value="HTH_18"/>
    <property type="match status" value="1"/>
</dbReference>
<dbReference type="Pfam" id="PF00072">
    <property type="entry name" value="Response_reg"/>
    <property type="match status" value="1"/>
</dbReference>
<dbReference type="EMBL" id="WJXB01000001">
    <property type="protein sequence ID" value="MRN52053.1"/>
    <property type="molecule type" value="Genomic_DNA"/>
</dbReference>
<dbReference type="CDD" id="cd17536">
    <property type="entry name" value="REC_YesN-like"/>
    <property type="match status" value="1"/>
</dbReference>
<dbReference type="Gene3D" id="3.40.50.2300">
    <property type="match status" value="1"/>
</dbReference>
<organism evidence="7 8">
    <name type="scientific">Paenibacillus monticola</name>
    <dbReference type="NCBI Taxonomy" id="2666075"/>
    <lineage>
        <taxon>Bacteria</taxon>
        <taxon>Bacillati</taxon>
        <taxon>Bacillota</taxon>
        <taxon>Bacilli</taxon>
        <taxon>Bacillales</taxon>
        <taxon>Paenibacillaceae</taxon>
        <taxon>Paenibacillus</taxon>
    </lineage>
</organism>
<protein>
    <submittedName>
        <fullName evidence="7">Helix-turn-helix domain-containing protein</fullName>
    </submittedName>
</protein>
<gene>
    <name evidence="7" type="ORF">GJB61_03455</name>
</gene>
<comment type="caution">
    <text evidence="7">The sequence shown here is derived from an EMBL/GenBank/DDBJ whole genome shotgun (WGS) entry which is preliminary data.</text>
</comment>
<dbReference type="GO" id="GO:0043565">
    <property type="term" value="F:sequence-specific DNA binding"/>
    <property type="evidence" value="ECO:0007669"/>
    <property type="project" value="InterPro"/>
</dbReference>
<dbReference type="PANTHER" id="PTHR43280:SF2">
    <property type="entry name" value="HTH-TYPE TRANSCRIPTIONAL REGULATOR EXSA"/>
    <property type="match status" value="1"/>
</dbReference>
<evidence type="ECO:0000313" key="7">
    <source>
        <dbReference type="EMBL" id="MRN52053.1"/>
    </source>
</evidence>
<evidence type="ECO:0000313" key="8">
    <source>
        <dbReference type="Proteomes" id="UP000463051"/>
    </source>
</evidence>
<dbReference type="SMART" id="SM00342">
    <property type="entry name" value="HTH_ARAC"/>
    <property type="match status" value="1"/>
</dbReference>
<dbReference type="Proteomes" id="UP000463051">
    <property type="component" value="Unassembled WGS sequence"/>
</dbReference>
<evidence type="ECO:0000256" key="3">
    <source>
        <dbReference type="ARBA" id="ARBA00023163"/>
    </source>
</evidence>
<dbReference type="SUPFAM" id="SSF46689">
    <property type="entry name" value="Homeodomain-like"/>
    <property type="match status" value="2"/>
</dbReference>
<dbReference type="InterPro" id="IPR018062">
    <property type="entry name" value="HTH_AraC-typ_CS"/>
</dbReference>